<protein>
    <submittedName>
        <fullName evidence="1">Uncharacterized protein</fullName>
    </submittedName>
</protein>
<keyword evidence="2" id="KW-1185">Reference proteome</keyword>
<accession>A0ACD3Z169</accession>
<reference evidence="1" key="1">
    <citation type="submission" date="2021-11" db="EMBL/GenBank/DDBJ databases">
        <title>Fusarium solani-melongenae Genome sequencing and assembly.</title>
        <authorList>
            <person name="Xie S."/>
            <person name="Huang L."/>
            <person name="Zhang X."/>
        </authorList>
    </citation>
    <scope>NUCLEOTIDE SEQUENCE</scope>
    <source>
        <strain evidence="1">CRI 24-3</strain>
    </source>
</reference>
<evidence type="ECO:0000313" key="2">
    <source>
        <dbReference type="Proteomes" id="UP000830768"/>
    </source>
</evidence>
<evidence type="ECO:0000313" key="1">
    <source>
        <dbReference type="EMBL" id="UPK94935.1"/>
    </source>
</evidence>
<proteinExistence type="predicted"/>
<gene>
    <name evidence="1" type="ORF">LCI18_005870</name>
</gene>
<dbReference type="EMBL" id="CP090033">
    <property type="protein sequence ID" value="UPK94935.1"/>
    <property type="molecule type" value="Genomic_DNA"/>
</dbReference>
<organism evidence="1 2">
    <name type="scientific">Fusarium solani subsp. cucurbitae</name>
    <name type="common">Neocosmosporum cucurbitae</name>
    <dbReference type="NCBI Taxonomy" id="2747967"/>
    <lineage>
        <taxon>Eukaryota</taxon>
        <taxon>Fungi</taxon>
        <taxon>Dikarya</taxon>
        <taxon>Ascomycota</taxon>
        <taxon>Pezizomycotina</taxon>
        <taxon>Sordariomycetes</taxon>
        <taxon>Hypocreomycetidae</taxon>
        <taxon>Hypocreales</taxon>
        <taxon>Nectriaceae</taxon>
        <taxon>Fusarium</taxon>
        <taxon>Fusarium solani species complex</taxon>
    </lineage>
</organism>
<dbReference type="Proteomes" id="UP000830768">
    <property type="component" value="Chromosome 4"/>
</dbReference>
<sequence length="468" mass="52381">MRLSASLLTSSPLVQCRVFRWKLHDKWEFPASPTCTTTKPFSYTPRPSGPSRYEMRKSHKKSRLGCQTCKKRKIKCDEVKPECGNCLRFGVCCDFSPVPSHILRPTPATSSGPGRRGRPRSDWASWAEQIRLSSNASIPEGLQGAHGCLNVTDLELFHNYMTTTANTLHAGDHRERGLWCEGVPRLGFQHPCVLAFLLSLSSYHMARLRPPEARKYLDLAENHLGTALQTATILLGHVDHENGPTAYTISILICFIGFAKGPSPGNLLLISEDQQVPYLNLLRGVRLVISSVGWNSIFSGVLAEYYPKPSVEREAFPLDPTLLEPGVEDWRASLNDVLDLITVFTGDGIAEAYRHEVNVLTDCYEKTFGKGQNATLGVVGKLEVVMMWIYQVGDIYVDGLTRKDPISMLILGHYCVLLRTAESFWFIQGWASHIMNEILAISERSRKWLAWPLAYLSGQSTLLNMSQI</sequence>
<name>A0ACD3Z169_FUSSC</name>